<evidence type="ECO:0000313" key="3">
    <source>
        <dbReference type="Proteomes" id="UP000265618"/>
    </source>
</evidence>
<feature type="compositionally biased region" description="Basic and acidic residues" evidence="1">
    <location>
        <begin position="89"/>
        <end position="108"/>
    </location>
</feature>
<name>A0A391P276_9EUKA</name>
<protein>
    <submittedName>
        <fullName evidence="2">Uncharacterized protein</fullName>
    </submittedName>
</protein>
<evidence type="ECO:0000313" key="2">
    <source>
        <dbReference type="EMBL" id="GCA62642.1"/>
    </source>
</evidence>
<dbReference type="Proteomes" id="UP000265618">
    <property type="component" value="Unassembled WGS sequence"/>
</dbReference>
<feature type="compositionally biased region" description="Basic and acidic residues" evidence="1">
    <location>
        <begin position="120"/>
        <end position="131"/>
    </location>
</feature>
<dbReference type="EMBL" id="BDIP01001069">
    <property type="protein sequence ID" value="GCA62642.1"/>
    <property type="molecule type" value="Genomic_DNA"/>
</dbReference>
<comment type="caution">
    <text evidence="2">The sequence shown here is derived from an EMBL/GenBank/DDBJ whole genome shotgun (WGS) entry which is preliminary data.</text>
</comment>
<organism evidence="2 3">
    <name type="scientific">Kipferlia bialata</name>
    <dbReference type="NCBI Taxonomy" id="797122"/>
    <lineage>
        <taxon>Eukaryota</taxon>
        <taxon>Metamonada</taxon>
        <taxon>Carpediemonas-like organisms</taxon>
        <taxon>Kipferlia</taxon>
    </lineage>
</organism>
<evidence type="ECO:0000256" key="1">
    <source>
        <dbReference type="SAM" id="MobiDB-lite"/>
    </source>
</evidence>
<dbReference type="AlphaFoldDB" id="A0A391P276"/>
<reference evidence="2 3" key="1">
    <citation type="journal article" date="2018" name="PLoS ONE">
        <title>The draft genome of Kipferlia bialata reveals reductive genome evolution in fornicate parasites.</title>
        <authorList>
            <person name="Tanifuji G."/>
            <person name="Takabayashi S."/>
            <person name="Kume K."/>
            <person name="Takagi M."/>
            <person name="Nakayama T."/>
            <person name="Kamikawa R."/>
            <person name="Inagaki Y."/>
            <person name="Hashimoto T."/>
        </authorList>
    </citation>
    <scope>NUCLEOTIDE SEQUENCE [LARGE SCALE GENOMIC DNA]</scope>
    <source>
        <strain evidence="2">NY0173</strain>
    </source>
</reference>
<sequence>MQEAERDGKDPDAALAEWEKGAYDPVADFFDDVTSFGGDRARSGQTLNPQTFDTNQRAGTQRRGGYGARQSDRSRAPRNGNWSRGTADTSRDGDSQGERYSGRRDTETQSRSGYTRYRRPTREITRPKALE</sequence>
<gene>
    <name evidence="2" type="ORF">KIPB_004824</name>
</gene>
<keyword evidence="3" id="KW-1185">Reference proteome</keyword>
<accession>A0A391P276</accession>
<feature type="region of interest" description="Disordered" evidence="1">
    <location>
        <begin position="30"/>
        <end position="131"/>
    </location>
</feature>
<proteinExistence type="predicted"/>
<feature type="compositionally biased region" description="Polar residues" evidence="1">
    <location>
        <begin position="43"/>
        <end position="59"/>
    </location>
</feature>